<dbReference type="PANTHER" id="PTHR30328">
    <property type="entry name" value="TRANSCRIPTIONAL REPRESSOR"/>
    <property type="match status" value="1"/>
</dbReference>
<evidence type="ECO:0000256" key="2">
    <source>
        <dbReference type="PROSITE-ProRule" id="PRU00335"/>
    </source>
</evidence>
<keyword evidence="7" id="KW-1185">Reference proteome</keyword>
<comment type="caution">
    <text evidence="4">The sequence shown here is derived from an EMBL/GenBank/DDBJ whole genome shotgun (WGS) entry which is preliminary data.</text>
</comment>
<dbReference type="GO" id="GO:0006355">
    <property type="term" value="P:regulation of DNA-templated transcription"/>
    <property type="evidence" value="ECO:0007669"/>
    <property type="project" value="UniProtKB-ARBA"/>
</dbReference>
<evidence type="ECO:0000313" key="6">
    <source>
        <dbReference type="Proteomes" id="UP000036168"/>
    </source>
</evidence>
<dbReference type="InterPro" id="IPR050109">
    <property type="entry name" value="HTH-type_TetR-like_transc_reg"/>
</dbReference>
<reference evidence="4" key="2">
    <citation type="submission" date="2015-10" db="EMBL/GenBank/DDBJ databases">
        <authorList>
            <person name="Gilbert D.G."/>
        </authorList>
    </citation>
    <scope>NUCLEOTIDE SEQUENCE</scope>
    <source>
        <strain evidence="4">GO-13</strain>
    </source>
</reference>
<dbReference type="GO" id="GO:0003677">
    <property type="term" value="F:DNA binding"/>
    <property type="evidence" value="ECO:0007669"/>
    <property type="project" value="UniProtKB-UniRule"/>
</dbReference>
<dbReference type="EMBL" id="LECW02000005">
    <property type="protein sequence ID" value="KRT94778.1"/>
    <property type="molecule type" value="Genomic_DNA"/>
</dbReference>
<dbReference type="RefSeq" id="WP_057957489.1">
    <property type="nucleotide sequence ID" value="NZ_CP023481.1"/>
</dbReference>
<evidence type="ECO:0000313" key="4">
    <source>
        <dbReference type="EMBL" id="KRT94778.1"/>
    </source>
</evidence>
<evidence type="ECO:0000256" key="1">
    <source>
        <dbReference type="ARBA" id="ARBA00023125"/>
    </source>
</evidence>
<dbReference type="InterPro" id="IPR023772">
    <property type="entry name" value="DNA-bd_HTH_TetR-type_CS"/>
</dbReference>
<dbReference type="EMBL" id="JARRTL010000010">
    <property type="protein sequence ID" value="MEC0485539.1"/>
    <property type="molecule type" value="Genomic_DNA"/>
</dbReference>
<dbReference type="PRINTS" id="PR00455">
    <property type="entry name" value="HTHTETR"/>
</dbReference>
<accession>A0A0T6BTH4</accession>
<keyword evidence="1 2" id="KW-0238">DNA-binding</keyword>
<feature type="domain" description="HTH tetR-type" evidence="3">
    <location>
        <begin position="6"/>
        <end position="66"/>
    </location>
</feature>
<evidence type="ECO:0000313" key="5">
    <source>
        <dbReference type="EMBL" id="MEC0485539.1"/>
    </source>
</evidence>
<dbReference type="Gene3D" id="1.10.357.10">
    <property type="entry name" value="Tetracycline Repressor, domain 2"/>
    <property type="match status" value="1"/>
</dbReference>
<dbReference type="PROSITE" id="PS01081">
    <property type="entry name" value="HTH_TETR_1"/>
    <property type="match status" value="1"/>
</dbReference>
<evidence type="ECO:0000313" key="7">
    <source>
        <dbReference type="Proteomes" id="UP001341297"/>
    </source>
</evidence>
<gene>
    <name evidence="4" type="ORF">AB447_214085</name>
    <name evidence="5" type="ORF">P8828_11910</name>
</gene>
<reference evidence="5 7" key="3">
    <citation type="submission" date="2023-03" db="EMBL/GenBank/DDBJ databases">
        <title>Agriculturally important microbes genome sequencing.</title>
        <authorList>
            <person name="Dunlap C."/>
        </authorList>
    </citation>
    <scope>NUCLEOTIDE SEQUENCE [LARGE SCALE GENOMIC DNA]</scope>
    <source>
        <strain evidence="5 7">CBP-3203</strain>
    </source>
</reference>
<feature type="DNA-binding region" description="H-T-H motif" evidence="2">
    <location>
        <begin position="29"/>
        <end position="48"/>
    </location>
</feature>
<dbReference type="InterPro" id="IPR009057">
    <property type="entry name" value="Homeodomain-like_sf"/>
</dbReference>
<dbReference type="SUPFAM" id="SSF46689">
    <property type="entry name" value="Homeodomain-like"/>
    <property type="match status" value="1"/>
</dbReference>
<protein>
    <submittedName>
        <fullName evidence="4">TetR family transcriptional regulator</fullName>
    </submittedName>
    <submittedName>
        <fullName evidence="5">TetR/AcrR family transcriptional regulator</fullName>
    </submittedName>
</protein>
<dbReference type="InterPro" id="IPR001647">
    <property type="entry name" value="HTH_TetR"/>
</dbReference>
<dbReference type="Proteomes" id="UP001341297">
    <property type="component" value="Unassembled WGS sequence"/>
</dbReference>
<dbReference type="AlphaFoldDB" id="A0A0T6BTH4"/>
<name>A0A0T6BTH4_9BACI</name>
<proteinExistence type="predicted"/>
<dbReference type="PROSITE" id="PS50977">
    <property type="entry name" value="HTH_TETR_2"/>
    <property type="match status" value="1"/>
</dbReference>
<dbReference type="OrthoDB" id="2356263at2"/>
<sequence length="197" mass="22345">MNTKTQKRRLQIIEDAIQVLAEEGYANASIGNIAKKGGISKGVVTYHFPNKMQLMKAVVEHSYGLAAPYMEKFMDGLDSAPATLRAYIESNLRFMFEHPKYVTAIIEVVSNLRTESGELYYKDEDESIYEPLIDIFKWGQEIEGSFREFSPLIMARTVRSVIDSLGPKIANHDISDMESTISEIVDTFDYATRKTIK</sequence>
<dbReference type="Proteomes" id="UP000036168">
    <property type="component" value="Unassembled WGS sequence"/>
</dbReference>
<organism evidence="4 6">
    <name type="scientific">Bacillus glycinifermentans</name>
    <dbReference type="NCBI Taxonomy" id="1664069"/>
    <lineage>
        <taxon>Bacteria</taxon>
        <taxon>Bacillati</taxon>
        <taxon>Bacillota</taxon>
        <taxon>Bacilli</taxon>
        <taxon>Bacillales</taxon>
        <taxon>Bacillaceae</taxon>
        <taxon>Bacillus</taxon>
    </lineage>
</organism>
<dbReference type="STRING" id="1664069.BGLY_3403"/>
<evidence type="ECO:0000259" key="3">
    <source>
        <dbReference type="PROSITE" id="PS50977"/>
    </source>
</evidence>
<dbReference type="PANTHER" id="PTHR30328:SF54">
    <property type="entry name" value="HTH-TYPE TRANSCRIPTIONAL REPRESSOR SCO4008"/>
    <property type="match status" value="1"/>
</dbReference>
<dbReference type="Pfam" id="PF00440">
    <property type="entry name" value="TetR_N"/>
    <property type="match status" value="1"/>
</dbReference>
<reference evidence="4 6" key="1">
    <citation type="journal article" date="2015" name="Int. J. Syst. Evol. Microbiol.">
        <title>Bacillus glycinifermentans sp. nov., isolated from fermented soybean paste.</title>
        <authorList>
            <person name="Kim S.J."/>
            <person name="Dunlap C.A."/>
            <person name="Kwon S.W."/>
            <person name="Rooney A.P."/>
        </authorList>
    </citation>
    <scope>NUCLEOTIDE SEQUENCE [LARGE SCALE GENOMIC DNA]</scope>
    <source>
        <strain evidence="4 6">GO-13</strain>
    </source>
</reference>